<accession>E2BFR1</accession>
<reference evidence="1 2" key="1">
    <citation type="journal article" date="2010" name="Science">
        <title>Genomic comparison of the ants Camponotus floridanus and Harpegnathos saltator.</title>
        <authorList>
            <person name="Bonasio R."/>
            <person name="Zhang G."/>
            <person name="Ye C."/>
            <person name="Mutti N.S."/>
            <person name="Fang X."/>
            <person name="Qin N."/>
            <person name="Donahue G."/>
            <person name="Yang P."/>
            <person name="Li Q."/>
            <person name="Li C."/>
            <person name="Zhang P."/>
            <person name="Huang Z."/>
            <person name="Berger S.L."/>
            <person name="Reinberg D."/>
            <person name="Wang J."/>
            <person name="Liebig J."/>
        </authorList>
    </citation>
    <scope>NUCLEOTIDE SEQUENCE [LARGE SCALE GENOMIC DNA]</scope>
    <source>
        <strain evidence="1 2">R22 G/1</strain>
    </source>
</reference>
<dbReference type="Proteomes" id="UP000008237">
    <property type="component" value="Unassembled WGS sequence"/>
</dbReference>
<dbReference type="GO" id="GO:0016226">
    <property type="term" value="P:iron-sulfur cluster assembly"/>
    <property type="evidence" value="ECO:0007669"/>
    <property type="project" value="InterPro"/>
</dbReference>
<dbReference type="EMBL" id="GL448039">
    <property type="protein sequence ID" value="EFN85449.1"/>
    <property type="molecule type" value="Genomic_DNA"/>
</dbReference>
<evidence type="ECO:0000313" key="1">
    <source>
        <dbReference type="EMBL" id="EFN85449.1"/>
    </source>
</evidence>
<organism evidence="2">
    <name type="scientific">Harpegnathos saltator</name>
    <name type="common">Jerdon's jumping ant</name>
    <dbReference type="NCBI Taxonomy" id="610380"/>
    <lineage>
        <taxon>Eukaryota</taxon>
        <taxon>Metazoa</taxon>
        <taxon>Ecdysozoa</taxon>
        <taxon>Arthropoda</taxon>
        <taxon>Hexapoda</taxon>
        <taxon>Insecta</taxon>
        <taxon>Pterygota</taxon>
        <taxon>Neoptera</taxon>
        <taxon>Endopterygota</taxon>
        <taxon>Hymenoptera</taxon>
        <taxon>Apocrita</taxon>
        <taxon>Aculeata</taxon>
        <taxon>Formicoidea</taxon>
        <taxon>Formicidae</taxon>
        <taxon>Ponerinae</taxon>
        <taxon>Ponerini</taxon>
        <taxon>Harpegnathos</taxon>
    </lineage>
</organism>
<dbReference type="InterPro" id="IPR036524">
    <property type="entry name" value="Frataxin/CyaY_sf"/>
</dbReference>
<dbReference type="GO" id="GO:0008199">
    <property type="term" value="F:ferric iron binding"/>
    <property type="evidence" value="ECO:0007669"/>
    <property type="project" value="InterPro"/>
</dbReference>
<name>E2BFR1_HARSA</name>
<dbReference type="InParanoid" id="E2BFR1"/>
<proteinExistence type="predicted"/>
<dbReference type="Gene3D" id="3.30.920.10">
    <property type="entry name" value="Frataxin/CyaY"/>
    <property type="match status" value="1"/>
</dbReference>
<sequence>MNGQWIYKHDGKTIHELLNNEIPAIVRNQVCFAKCSYSGKEKQAVIDSLSPRN</sequence>
<dbReference type="OrthoDB" id="1897642at2759"/>
<gene>
    <name evidence="1" type="ORF">EAI_14793</name>
</gene>
<dbReference type="AlphaFoldDB" id="E2BFR1"/>
<evidence type="ECO:0000313" key="2">
    <source>
        <dbReference type="Proteomes" id="UP000008237"/>
    </source>
</evidence>
<dbReference type="STRING" id="610380.E2BFR1"/>
<keyword evidence="2" id="KW-1185">Reference proteome</keyword>
<protein>
    <submittedName>
        <fullName evidence="1">Uncharacterized protein</fullName>
    </submittedName>
</protein>
<dbReference type="SUPFAM" id="SSF55387">
    <property type="entry name" value="Frataxin/Nqo15-like"/>
    <property type="match status" value="1"/>
</dbReference>